<dbReference type="EMBL" id="JAAGKO020000001">
    <property type="protein sequence ID" value="MDI5961188.1"/>
    <property type="molecule type" value="Genomic_DNA"/>
</dbReference>
<dbReference type="RefSeq" id="WP_271312705.1">
    <property type="nucleotide sequence ID" value="NZ_JAAGKO020000001.1"/>
</dbReference>
<keyword evidence="4" id="KW-1185">Reference proteome</keyword>
<gene>
    <name evidence="2" type="ORF">POF43_000350</name>
    <name evidence="3" type="ORF">POF50_016850</name>
</gene>
<accession>A0AA90K9L0</accession>
<protein>
    <submittedName>
        <fullName evidence="3">Acyl carrier protein</fullName>
    </submittedName>
</protein>
<dbReference type="PROSITE" id="PS50075">
    <property type="entry name" value="CARRIER"/>
    <property type="match status" value="1"/>
</dbReference>
<evidence type="ECO:0000313" key="2">
    <source>
        <dbReference type="EMBL" id="MDI5961188.1"/>
    </source>
</evidence>
<dbReference type="SUPFAM" id="SSF47336">
    <property type="entry name" value="ACP-like"/>
    <property type="match status" value="1"/>
</dbReference>
<name>A0AA90K9L0_9ACTN</name>
<sequence>MREAPWPPEFEKLLRANLPLLDADAPLDPGLNLADHGLDSLATVGLLMDLEELLGVTIPDELLEQTSFQDPLAVWQLMASAAGDGAAPA</sequence>
<dbReference type="AlphaFoldDB" id="A0AA90K9L0"/>
<dbReference type="Gene3D" id="1.10.1200.10">
    <property type="entry name" value="ACP-like"/>
    <property type="match status" value="1"/>
</dbReference>
<organism evidence="3">
    <name type="scientific">Streptantibioticus silvisoli</name>
    <dbReference type="NCBI Taxonomy" id="2705255"/>
    <lineage>
        <taxon>Bacteria</taxon>
        <taxon>Bacillati</taxon>
        <taxon>Actinomycetota</taxon>
        <taxon>Actinomycetes</taxon>
        <taxon>Kitasatosporales</taxon>
        <taxon>Streptomycetaceae</taxon>
        <taxon>Streptantibioticus</taxon>
    </lineage>
</organism>
<evidence type="ECO:0000259" key="1">
    <source>
        <dbReference type="PROSITE" id="PS50075"/>
    </source>
</evidence>
<proteinExistence type="predicted"/>
<evidence type="ECO:0000313" key="4">
    <source>
        <dbReference type="Proteomes" id="UP001156398"/>
    </source>
</evidence>
<dbReference type="Pfam" id="PF00550">
    <property type="entry name" value="PP-binding"/>
    <property type="match status" value="1"/>
</dbReference>
<feature type="domain" description="Carrier" evidence="1">
    <location>
        <begin position="4"/>
        <end position="82"/>
    </location>
</feature>
<dbReference type="Proteomes" id="UP001156398">
    <property type="component" value="Unassembled WGS sequence"/>
</dbReference>
<dbReference type="InterPro" id="IPR036736">
    <property type="entry name" value="ACP-like_sf"/>
</dbReference>
<dbReference type="EMBL" id="JABXJJ020000019">
    <property type="protein sequence ID" value="MDI5970992.1"/>
    <property type="molecule type" value="Genomic_DNA"/>
</dbReference>
<evidence type="ECO:0000313" key="3">
    <source>
        <dbReference type="EMBL" id="MDI5970992.1"/>
    </source>
</evidence>
<dbReference type="InterPro" id="IPR009081">
    <property type="entry name" value="PP-bd_ACP"/>
</dbReference>
<reference evidence="3 4" key="1">
    <citation type="submission" date="2023-05" db="EMBL/GenBank/DDBJ databases">
        <title>Streptantibioticus silvisoli sp. nov., acidotolerant actinomycetes 1 from pine litter.</title>
        <authorList>
            <person name="Swiecimska M."/>
            <person name="Golinska P."/>
            <person name="Sangal V."/>
            <person name="Wachnowicz B."/>
            <person name="Goodfellow M."/>
        </authorList>
    </citation>
    <scope>NUCLEOTIDE SEQUENCE</scope>
    <source>
        <strain evidence="3">SL13</strain>
        <strain evidence="2 4">SL54</strain>
    </source>
</reference>
<comment type="caution">
    <text evidence="3">The sequence shown here is derived from an EMBL/GenBank/DDBJ whole genome shotgun (WGS) entry which is preliminary data.</text>
</comment>